<protein>
    <submittedName>
        <fullName evidence="1">BIG1-domain-containing protein</fullName>
    </submittedName>
</protein>
<accession>A0ACB9ZC51</accession>
<reference evidence="1 2" key="1">
    <citation type="journal article" date="2022" name="New Phytol.">
        <title>Ecological generalism drives hyperdiversity of secondary metabolite gene clusters in xylarialean endophytes.</title>
        <authorList>
            <person name="Franco M.E.E."/>
            <person name="Wisecaver J.H."/>
            <person name="Arnold A.E."/>
            <person name="Ju Y.M."/>
            <person name="Slot J.C."/>
            <person name="Ahrendt S."/>
            <person name="Moore L.P."/>
            <person name="Eastman K.E."/>
            <person name="Scott K."/>
            <person name="Konkel Z."/>
            <person name="Mondo S.J."/>
            <person name="Kuo A."/>
            <person name="Hayes R.D."/>
            <person name="Haridas S."/>
            <person name="Andreopoulos B."/>
            <person name="Riley R."/>
            <person name="LaButti K."/>
            <person name="Pangilinan J."/>
            <person name="Lipzen A."/>
            <person name="Amirebrahimi M."/>
            <person name="Yan J."/>
            <person name="Adam C."/>
            <person name="Keymanesh K."/>
            <person name="Ng V."/>
            <person name="Louie K."/>
            <person name="Northen T."/>
            <person name="Drula E."/>
            <person name="Henrissat B."/>
            <person name="Hsieh H.M."/>
            <person name="Youens-Clark K."/>
            <person name="Lutzoni F."/>
            <person name="Miadlikowska J."/>
            <person name="Eastwood D.C."/>
            <person name="Hamelin R.C."/>
            <person name="Grigoriev I.V."/>
            <person name="U'Ren J.M."/>
        </authorList>
    </citation>
    <scope>NUCLEOTIDE SEQUENCE [LARGE SCALE GENOMIC DNA]</scope>
    <source>
        <strain evidence="1 2">CBS 119005</strain>
    </source>
</reference>
<keyword evidence="2" id="KW-1185">Reference proteome</keyword>
<name>A0ACB9ZC51_9PEZI</name>
<gene>
    <name evidence="1" type="ORF">F4820DRAFT_410858</name>
</gene>
<sequence>MYVASDRPVFTAYFLAWQVRRQLRKGFSLPSSTPVLHPATRHPTKQVFLQDNFAGTMRLLSTAAALAACCASTQAFSDTSPFILWSTAKLEDPSASGQIQSMGEVHSSIEKLLADCPTERYLIVSQPNVHAGDLLSNDVVPNLDRSVRKAQFLHTVAEVAGQLDTKTIETYIRKACEKPFIDELDLTPLPSVNSAETLKENDDELGMVLEQFEREGSYTVIYAGSQREAPKTYTADFQEAVHTELKRSLHGFQQRADNSTRNLPLFEKYQYFSPGIFMALVTLVVLMSILYAGISAVASLEVPYGAFDKEMGPAAQKKQQ</sequence>
<organism evidence="1 2">
    <name type="scientific">Hypoxylon rubiginosum</name>
    <dbReference type="NCBI Taxonomy" id="110542"/>
    <lineage>
        <taxon>Eukaryota</taxon>
        <taxon>Fungi</taxon>
        <taxon>Dikarya</taxon>
        <taxon>Ascomycota</taxon>
        <taxon>Pezizomycotina</taxon>
        <taxon>Sordariomycetes</taxon>
        <taxon>Xylariomycetidae</taxon>
        <taxon>Xylariales</taxon>
        <taxon>Hypoxylaceae</taxon>
        <taxon>Hypoxylon</taxon>
    </lineage>
</organism>
<evidence type="ECO:0000313" key="2">
    <source>
        <dbReference type="Proteomes" id="UP001497700"/>
    </source>
</evidence>
<evidence type="ECO:0000313" key="1">
    <source>
        <dbReference type="EMBL" id="KAI4868355.1"/>
    </source>
</evidence>
<proteinExistence type="predicted"/>
<dbReference type="EMBL" id="MU393439">
    <property type="protein sequence ID" value="KAI4868355.1"/>
    <property type="molecule type" value="Genomic_DNA"/>
</dbReference>
<comment type="caution">
    <text evidence="1">The sequence shown here is derived from an EMBL/GenBank/DDBJ whole genome shotgun (WGS) entry which is preliminary data.</text>
</comment>
<dbReference type="Proteomes" id="UP001497700">
    <property type="component" value="Unassembled WGS sequence"/>
</dbReference>